<feature type="signal peptide" evidence="1">
    <location>
        <begin position="1"/>
        <end position="25"/>
    </location>
</feature>
<dbReference type="Pfam" id="PF04069">
    <property type="entry name" value="OpuAC"/>
    <property type="match status" value="1"/>
</dbReference>
<dbReference type="EMBL" id="PXYL01000013">
    <property type="protein sequence ID" value="PSJ57622.1"/>
    <property type="molecule type" value="Genomic_DNA"/>
</dbReference>
<protein>
    <submittedName>
        <fullName evidence="3">Glycine/betaine ABC transporter substrate-binding protein</fullName>
    </submittedName>
</protein>
<keyword evidence="1" id="KW-0732">Signal</keyword>
<dbReference type="Gene3D" id="3.40.190.10">
    <property type="entry name" value="Periplasmic binding protein-like II"/>
    <property type="match status" value="1"/>
</dbReference>
<dbReference type="Proteomes" id="UP000240653">
    <property type="component" value="Unassembled WGS sequence"/>
</dbReference>
<dbReference type="AlphaFoldDB" id="A0A2P7S5B3"/>
<dbReference type="RefSeq" id="WP_106726157.1">
    <property type="nucleotide sequence ID" value="NZ_PXYL01000013.1"/>
</dbReference>
<accession>A0A2P7S5B3</accession>
<name>A0A2P7S5B3_9HYPH</name>
<keyword evidence="4" id="KW-1185">Reference proteome</keyword>
<dbReference type="InterPro" id="IPR007210">
    <property type="entry name" value="ABC_Gly_betaine_transp_sub-bd"/>
</dbReference>
<proteinExistence type="predicted"/>
<sequence>MRRVRSIYLAAGLSVTALLSWPCAAALSAPLGDSSEPIKIALNEWTGQNITARVAGQLLEKLGYRVQYVTAGSFPQWIGMQDGSLDMTPELWTNNLGDIYPKLLAEKKVEPVGDLGLNARDGWAYTDATLAICPGLPDWKALLEPSCAAALATAETLPNGRLVDYPADWGTASANEIEDFKLPLTAVPAGSEGALVAELQSAIAAEKPLLLRFWAPHWLLAQAKLNWVEMPPCDPNDGARCVLPSPVIKVVRAGFGDKWPAAYSFMKQYQLSAEDQQVMMMEIDQNHREIGSVVSRWVADNAAKWNPWIEDAKK</sequence>
<gene>
    <name evidence="3" type="ORF">C7I85_21925</name>
</gene>
<evidence type="ECO:0000259" key="2">
    <source>
        <dbReference type="Pfam" id="PF04069"/>
    </source>
</evidence>
<evidence type="ECO:0000256" key="1">
    <source>
        <dbReference type="SAM" id="SignalP"/>
    </source>
</evidence>
<reference evidence="3 4" key="1">
    <citation type="submission" date="2018-03" db="EMBL/GenBank/DDBJ databases">
        <title>The draft genome of Mesorhizobium soli JCM 19897.</title>
        <authorList>
            <person name="Li L."/>
            <person name="Liu L."/>
            <person name="Liang L."/>
            <person name="Wang T."/>
            <person name="Zhang X."/>
        </authorList>
    </citation>
    <scope>NUCLEOTIDE SEQUENCE [LARGE SCALE GENOMIC DNA]</scope>
    <source>
        <strain evidence="3 4">JCM 19897</strain>
    </source>
</reference>
<dbReference type="GO" id="GO:0043190">
    <property type="term" value="C:ATP-binding cassette (ABC) transporter complex"/>
    <property type="evidence" value="ECO:0007669"/>
    <property type="project" value="InterPro"/>
</dbReference>
<dbReference type="OrthoDB" id="7805658at2"/>
<dbReference type="Gene3D" id="3.40.190.100">
    <property type="entry name" value="Glycine betaine-binding periplasmic protein, domain 2"/>
    <property type="match status" value="1"/>
</dbReference>
<evidence type="ECO:0000313" key="3">
    <source>
        <dbReference type="EMBL" id="PSJ57622.1"/>
    </source>
</evidence>
<comment type="caution">
    <text evidence="3">The sequence shown here is derived from an EMBL/GenBank/DDBJ whole genome shotgun (WGS) entry which is preliminary data.</text>
</comment>
<dbReference type="SUPFAM" id="SSF53850">
    <property type="entry name" value="Periplasmic binding protein-like II"/>
    <property type="match status" value="1"/>
</dbReference>
<feature type="domain" description="ABC-type glycine betaine transport system substrate-binding" evidence="2">
    <location>
        <begin position="37"/>
        <end position="299"/>
    </location>
</feature>
<dbReference type="GO" id="GO:0022857">
    <property type="term" value="F:transmembrane transporter activity"/>
    <property type="evidence" value="ECO:0007669"/>
    <property type="project" value="InterPro"/>
</dbReference>
<organism evidence="3 4">
    <name type="scientific">Pseudaminobacter soli</name>
    <name type="common">ex Li et al. 2025</name>
    <dbReference type="NCBI Taxonomy" id="1295366"/>
    <lineage>
        <taxon>Bacteria</taxon>
        <taxon>Pseudomonadati</taxon>
        <taxon>Pseudomonadota</taxon>
        <taxon>Alphaproteobacteria</taxon>
        <taxon>Hyphomicrobiales</taxon>
        <taxon>Phyllobacteriaceae</taxon>
        <taxon>Pseudaminobacter</taxon>
    </lineage>
</organism>
<evidence type="ECO:0000313" key="4">
    <source>
        <dbReference type="Proteomes" id="UP000240653"/>
    </source>
</evidence>
<feature type="chain" id="PRO_5015191039" evidence="1">
    <location>
        <begin position="26"/>
        <end position="314"/>
    </location>
</feature>
<dbReference type="CDD" id="cd13643">
    <property type="entry name" value="PBP2_BCP_2"/>
    <property type="match status" value="1"/>
</dbReference>